<reference evidence="2" key="2">
    <citation type="submission" date="2008-12" db="EMBL/GenBank/DDBJ databases">
        <title>Improved gene annotation of the rice (Oryza sativa) genomes.</title>
        <authorList>
            <person name="Wang J."/>
            <person name="Li R."/>
            <person name="Fan W."/>
            <person name="Huang Q."/>
            <person name="Zhang J."/>
            <person name="Zhou Y."/>
            <person name="Hu Y."/>
            <person name="Zi S."/>
            <person name="Li J."/>
            <person name="Ni P."/>
            <person name="Zheng H."/>
            <person name="Zhang Y."/>
            <person name="Zhao M."/>
            <person name="Hao Q."/>
            <person name="McDermott J."/>
            <person name="Samudrala R."/>
            <person name="Kristiansen K."/>
            <person name="Wong G.K.-S."/>
        </authorList>
    </citation>
    <scope>NUCLEOTIDE SEQUENCE</scope>
</reference>
<sequence>MCTTTSSPSKPNWRSTLLQPPPTGDAAVAALAQRARPDSLASTTSTTADDKFGPTPGTASPMQSTSACTPRPSRWHHSRTSNTGRPTTRPGSTTATPSWAPHMAIDVYEADALAVVDPVSGIQGVGVLVNQELDRRLAHGASAAAAAAGVQLPGQHPPPQRATSSRIAGREETIVYEADPDALAVDLVDDRSVGG</sequence>
<accession>B9EXN0</accession>
<gene>
    <name evidence="2" type="ORF">OsJ_02303</name>
</gene>
<feature type="compositionally biased region" description="Polar residues" evidence="1">
    <location>
        <begin position="57"/>
        <end position="68"/>
    </location>
</feature>
<proteinExistence type="predicted"/>
<dbReference type="AlphaFoldDB" id="B9EXN0"/>
<reference evidence="2" key="1">
    <citation type="journal article" date="2005" name="PLoS Biol.">
        <title>The genomes of Oryza sativa: a history of duplications.</title>
        <authorList>
            <person name="Yu J."/>
            <person name="Wang J."/>
            <person name="Lin W."/>
            <person name="Li S."/>
            <person name="Li H."/>
            <person name="Zhou J."/>
            <person name="Ni P."/>
            <person name="Dong W."/>
            <person name="Hu S."/>
            <person name="Zeng C."/>
            <person name="Zhang J."/>
            <person name="Zhang Y."/>
            <person name="Li R."/>
            <person name="Xu Z."/>
            <person name="Li S."/>
            <person name="Li X."/>
            <person name="Zheng H."/>
            <person name="Cong L."/>
            <person name="Lin L."/>
            <person name="Yin J."/>
            <person name="Geng J."/>
            <person name="Li G."/>
            <person name="Shi J."/>
            <person name="Liu J."/>
            <person name="Lv H."/>
            <person name="Li J."/>
            <person name="Wang J."/>
            <person name="Deng Y."/>
            <person name="Ran L."/>
            <person name="Shi X."/>
            <person name="Wang X."/>
            <person name="Wu Q."/>
            <person name="Li C."/>
            <person name="Ren X."/>
            <person name="Wang J."/>
            <person name="Wang X."/>
            <person name="Li D."/>
            <person name="Liu D."/>
            <person name="Zhang X."/>
            <person name="Ji Z."/>
            <person name="Zhao W."/>
            <person name="Sun Y."/>
            <person name="Zhang Z."/>
            <person name="Bao J."/>
            <person name="Han Y."/>
            <person name="Dong L."/>
            <person name="Ji J."/>
            <person name="Chen P."/>
            <person name="Wu S."/>
            <person name="Liu J."/>
            <person name="Xiao Y."/>
            <person name="Bu D."/>
            <person name="Tan J."/>
            <person name="Yang L."/>
            <person name="Ye C."/>
            <person name="Zhang J."/>
            <person name="Xu J."/>
            <person name="Zhou Y."/>
            <person name="Yu Y."/>
            <person name="Zhang B."/>
            <person name="Zhuang S."/>
            <person name="Wei H."/>
            <person name="Liu B."/>
            <person name="Lei M."/>
            <person name="Yu H."/>
            <person name="Li Y."/>
            <person name="Xu H."/>
            <person name="Wei S."/>
            <person name="He X."/>
            <person name="Fang L."/>
            <person name="Zhang Z."/>
            <person name="Zhang Y."/>
            <person name="Huang X."/>
            <person name="Su Z."/>
            <person name="Tong W."/>
            <person name="Li J."/>
            <person name="Tong Z."/>
            <person name="Li S."/>
            <person name="Ye J."/>
            <person name="Wang L."/>
            <person name="Fang L."/>
            <person name="Lei T."/>
            <person name="Chen C."/>
            <person name="Chen H."/>
            <person name="Xu Z."/>
            <person name="Li H."/>
            <person name="Huang H."/>
            <person name="Zhang F."/>
            <person name="Xu H."/>
            <person name="Li N."/>
            <person name="Zhao C."/>
            <person name="Li S."/>
            <person name="Dong L."/>
            <person name="Huang Y."/>
            <person name="Li L."/>
            <person name="Xi Y."/>
            <person name="Qi Q."/>
            <person name="Li W."/>
            <person name="Zhang B."/>
            <person name="Hu W."/>
            <person name="Zhang Y."/>
            <person name="Tian X."/>
            <person name="Jiao Y."/>
            <person name="Liang X."/>
            <person name="Jin J."/>
            <person name="Gao L."/>
            <person name="Zheng W."/>
            <person name="Hao B."/>
            <person name="Liu S."/>
            <person name="Wang W."/>
            <person name="Yuan L."/>
            <person name="Cao M."/>
            <person name="McDermott J."/>
            <person name="Samudrala R."/>
            <person name="Wang J."/>
            <person name="Wong G.K."/>
            <person name="Yang H."/>
        </authorList>
    </citation>
    <scope>NUCLEOTIDE SEQUENCE [LARGE SCALE GENOMIC DNA]</scope>
</reference>
<organism evidence="2">
    <name type="scientific">Oryza sativa subsp. japonica</name>
    <name type="common">Rice</name>
    <dbReference type="NCBI Taxonomy" id="39947"/>
    <lineage>
        <taxon>Eukaryota</taxon>
        <taxon>Viridiplantae</taxon>
        <taxon>Streptophyta</taxon>
        <taxon>Embryophyta</taxon>
        <taxon>Tracheophyta</taxon>
        <taxon>Spermatophyta</taxon>
        <taxon>Magnoliopsida</taxon>
        <taxon>Liliopsida</taxon>
        <taxon>Poales</taxon>
        <taxon>Poaceae</taxon>
        <taxon>BOP clade</taxon>
        <taxon>Oryzoideae</taxon>
        <taxon>Oryzeae</taxon>
        <taxon>Oryzinae</taxon>
        <taxon>Oryza</taxon>
        <taxon>Oryza sativa</taxon>
    </lineage>
</organism>
<evidence type="ECO:0000313" key="2">
    <source>
        <dbReference type="EMBL" id="EEE54843.1"/>
    </source>
</evidence>
<dbReference type="Proteomes" id="UP000007752">
    <property type="component" value="Chromosome 1"/>
</dbReference>
<feature type="compositionally biased region" description="Low complexity" evidence="1">
    <location>
        <begin position="83"/>
        <end position="98"/>
    </location>
</feature>
<evidence type="ECO:0000256" key="1">
    <source>
        <dbReference type="SAM" id="MobiDB-lite"/>
    </source>
</evidence>
<feature type="compositionally biased region" description="Polar residues" evidence="1">
    <location>
        <begin position="1"/>
        <end position="18"/>
    </location>
</feature>
<name>B9EXN0_ORYSJ</name>
<feature type="region of interest" description="Disordered" evidence="1">
    <location>
        <begin position="1"/>
        <end position="99"/>
    </location>
</feature>
<dbReference type="EMBL" id="CM000138">
    <property type="protein sequence ID" value="EEE54843.1"/>
    <property type="molecule type" value="Genomic_DNA"/>
</dbReference>
<protein>
    <submittedName>
        <fullName evidence="2">Uncharacterized protein</fullName>
    </submittedName>
</protein>